<dbReference type="EMBL" id="JANKHO010000356">
    <property type="protein sequence ID" value="KAJ3510997.1"/>
    <property type="molecule type" value="Genomic_DNA"/>
</dbReference>
<accession>A0A9W8K466</accession>
<evidence type="ECO:0000313" key="3">
    <source>
        <dbReference type="Proteomes" id="UP001148786"/>
    </source>
</evidence>
<dbReference type="AlphaFoldDB" id="A0A9W8K466"/>
<dbReference type="Proteomes" id="UP001148786">
    <property type="component" value="Unassembled WGS sequence"/>
</dbReference>
<keyword evidence="3" id="KW-1185">Reference proteome</keyword>
<feature type="compositionally biased region" description="Polar residues" evidence="1">
    <location>
        <begin position="317"/>
        <end position="332"/>
    </location>
</feature>
<gene>
    <name evidence="2" type="ORF">NLJ89_g4349</name>
</gene>
<name>A0A9W8K466_9AGAR</name>
<sequence length="382" mass="43097">MAMETKEDQETLRLLVQRVTHAFDDANHPLFVEQLARYLRNFSLQDDALTGGMGLQPKELNKLQAMLSNDSLVKMYHQNELKNGTQWSVLRQYYWRNYIDFWHFCNVADRENGTHFQRADPSQSTTPVLANADAENTLWRVDEMKGFGDQVRSLQEGLQRSEGMTLPTLKVAGANGMRREDEKVDVMMALDEDQHTTNRAEVRRHQDALPAWHLKSTITDDMVALSVNENARDATAVGTGDQMAFIEEFAGHEPLDECWACGRCNSCGIRDVRPVLAVASVQPPPPATGLSSTSQCSLAVAAAQDSDEEDDDKNFHQRQQSEGGQDKAQSNPERYRWDRWTADEWKRVFGVEQDTLQGVSAESKVPEDDPMVMVASNPTPYS</sequence>
<proteinExistence type="predicted"/>
<feature type="region of interest" description="Disordered" evidence="1">
    <location>
        <begin position="357"/>
        <end position="382"/>
    </location>
</feature>
<organism evidence="2 3">
    <name type="scientific">Agrocybe chaxingu</name>
    <dbReference type="NCBI Taxonomy" id="84603"/>
    <lineage>
        <taxon>Eukaryota</taxon>
        <taxon>Fungi</taxon>
        <taxon>Dikarya</taxon>
        <taxon>Basidiomycota</taxon>
        <taxon>Agaricomycotina</taxon>
        <taxon>Agaricomycetes</taxon>
        <taxon>Agaricomycetidae</taxon>
        <taxon>Agaricales</taxon>
        <taxon>Agaricineae</taxon>
        <taxon>Strophariaceae</taxon>
        <taxon>Agrocybe</taxon>
    </lineage>
</organism>
<evidence type="ECO:0000256" key="1">
    <source>
        <dbReference type="SAM" id="MobiDB-lite"/>
    </source>
</evidence>
<comment type="caution">
    <text evidence="2">The sequence shown here is derived from an EMBL/GenBank/DDBJ whole genome shotgun (WGS) entry which is preliminary data.</text>
</comment>
<dbReference type="OrthoDB" id="361102at2759"/>
<feature type="region of interest" description="Disordered" evidence="1">
    <location>
        <begin position="282"/>
        <end position="336"/>
    </location>
</feature>
<protein>
    <submittedName>
        <fullName evidence="2">Uncharacterized protein</fullName>
    </submittedName>
</protein>
<reference evidence="2" key="1">
    <citation type="submission" date="2022-07" db="EMBL/GenBank/DDBJ databases">
        <title>Genome Sequence of Agrocybe chaxingu.</title>
        <authorList>
            <person name="Buettner E."/>
        </authorList>
    </citation>
    <scope>NUCLEOTIDE SEQUENCE</scope>
    <source>
        <strain evidence="2">MP-N11</strain>
    </source>
</reference>
<evidence type="ECO:0000313" key="2">
    <source>
        <dbReference type="EMBL" id="KAJ3510997.1"/>
    </source>
</evidence>